<sequence length="126" mass="14117">MTFLLRSTTVDILSSKLKKISLHYLPKLISISSGVPIAPMLEWLSVYDCPSFRTLGLHGGIRNLKASFHKVVTLSTPTCSFKLDEWEQVKPQLGTLQTTADLVQEKKTQNLTKLCLDHQALHLLSL</sequence>
<dbReference type="Proteomes" id="UP000288805">
    <property type="component" value="Unassembled WGS sequence"/>
</dbReference>
<reference evidence="1 2" key="1">
    <citation type="journal article" date="2018" name="PLoS Genet.">
        <title>Population sequencing reveals clonal diversity and ancestral inbreeding in the grapevine cultivar Chardonnay.</title>
        <authorList>
            <person name="Roach M.J."/>
            <person name="Johnson D.L."/>
            <person name="Bohlmann J."/>
            <person name="van Vuuren H.J."/>
            <person name="Jones S.J."/>
            <person name="Pretorius I.S."/>
            <person name="Schmidt S.A."/>
            <person name="Borneman A.R."/>
        </authorList>
    </citation>
    <scope>NUCLEOTIDE SEQUENCE [LARGE SCALE GENOMIC DNA]</scope>
    <source>
        <strain evidence="2">cv. Chardonnay</strain>
        <tissue evidence="1">Leaf</tissue>
    </source>
</reference>
<protein>
    <recommendedName>
        <fullName evidence="3">Disease resistance protein</fullName>
    </recommendedName>
</protein>
<gene>
    <name evidence="1" type="ORF">CK203_093333</name>
</gene>
<organism evidence="1 2">
    <name type="scientific">Vitis vinifera</name>
    <name type="common">Grape</name>
    <dbReference type="NCBI Taxonomy" id="29760"/>
    <lineage>
        <taxon>Eukaryota</taxon>
        <taxon>Viridiplantae</taxon>
        <taxon>Streptophyta</taxon>
        <taxon>Embryophyta</taxon>
        <taxon>Tracheophyta</taxon>
        <taxon>Spermatophyta</taxon>
        <taxon>Magnoliopsida</taxon>
        <taxon>eudicotyledons</taxon>
        <taxon>Gunneridae</taxon>
        <taxon>Pentapetalae</taxon>
        <taxon>rosids</taxon>
        <taxon>Vitales</taxon>
        <taxon>Vitaceae</taxon>
        <taxon>Viteae</taxon>
        <taxon>Vitis</taxon>
    </lineage>
</organism>
<comment type="caution">
    <text evidence="1">The sequence shown here is derived from an EMBL/GenBank/DDBJ whole genome shotgun (WGS) entry which is preliminary data.</text>
</comment>
<accession>A0A438E317</accession>
<dbReference type="EMBL" id="QGNW01001416">
    <property type="protein sequence ID" value="RVW42079.1"/>
    <property type="molecule type" value="Genomic_DNA"/>
</dbReference>
<proteinExistence type="predicted"/>
<dbReference type="AlphaFoldDB" id="A0A438E317"/>
<name>A0A438E317_VITVI</name>
<evidence type="ECO:0008006" key="3">
    <source>
        <dbReference type="Google" id="ProtNLM"/>
    </source>
</evidence>
<evidence type="ECO:0000313" key="2">
    <source>
        <dbReference type="Proteomes" id="UP000288805"/>
    </source>
</evidence>
<evidence type="ECO:0000313" key="1">
    <source>
        <dbReference type="EMBL" id="RVW42079.1"/>
    </source>
</evidence>